<reference evidence="1 2" key="1">
    <citation type="submission" date="2019-06" db="EMBL/GenBank/DDBJ databases">
        <title>Sequencing the genomes of 1000 actinobacteria strains.</title>
        <authorList>
            <person name="Klenk H.-P."/>
        </authorList>
    </citation>
    <scope>NUCLEOTIDE SEQUENCE [LARGE SCALE GENOMIC DNA]</scope>
    <source>
        <strain evidence="1 2">DSM 105492</strain>
    </source>
</reference>
<proteinExistence type="predicted"/>
<dbReference type="AlphaFoldDB" id="A0A543ES90"/>
<evidence type="ECO:0000313" key="1">
    <source>
        <dbReference type="EMBL" id="TQM24451.1"/>
    </source>
</evidence>
<gene>
    <name evidence="1" type="ORF">FB391_2967</name>
</gene>
<protein>
    <recommendedName>
        <fullName evidence="3">ACT domain-containing protein</fullName>
    </recommendedName>
</protein>
<comment type="caution">
    <text evidence="1">The sequence shown here is derived from an EMBL/GenBank/DDBJ whole genome shotgun (WGS) entry which is preliminary data.</text>
</comment>
<accession>A0A543ES90</accession>
<name>A0A543ES90_9MICO</name>
<dbReference type="RefSeq" id="WP_181905825.1">
    <property type="nucleotide sequence ID" value="NZ_BAABLH010000006.1"/>
</dbReference>
<keyword evidence="2" id="KW-1185">Reference proteome</keyword>
<evidence type="ECO:0008006" key="3">
    <source>
        <dbReference type="Google" id="ProtNLM"/>
    </source>
</evidence>
<dbReference type="EMBL" id="VFPE01000004">
    <property type="protein sequence ID" value="TQM24451.1"/>
    <property type="molecule type" value="Genomic_DNA"/>
</dbReference>
<dbReference type="Proteomes" id="UP000320235">
    <property type="component" value="Unassembled WGS sequence"/>
</dbReference>
<dbReference type="Gene3D" id="3.30.2130.10">
    <property type="entry name" value="VC0802-like"/>
    <property type="match status" value="1"/>
</dbReference>
<organism evidence="1 2">
    <name type="scientific">Microbacterium kyungheense</name>
    <dbReference type="NCBI Taxonomy" id="1263636"/>
    <lineage>
        <taxon>Bacteria</taxon>
        <taxon>Bacillati</taxon>
        <taxon>Actinomycetota</taxon>
        <taxon>Actinomycetes</taxon>
        <taxon>Micrococcales</taxon>
        <taxon>Microbacteriaceae</taxon>
        <taxon>Microbacterium</taxon>
    </lineage>
</organism>
<evidence type="ECO:0000313" key="2">
    <source>
        <dbReference type="Proteomes" id="UP000320235"/>
    </source>
</evidence>
<sequence length="118" mass="12005">MNDLAITVSDVAGDVSRIGAVLGAAGVGLEGGGVWAGQAHYLVAEGAVAVAALEAAGINATTAPALVVPLRADVPGEMGRMMSALQAAGIHVEAQYSDHDNRKVFVVDDIERARTVLR</sequence>